<evidence type="ECO:0000256" key="6">
    <source>
        <dbReference type="ARBA" id="ARBA00023136"/>
    </source>
</evidence>
<evidence type="ECO:0000256" key="4">
    <source>
        <dbReference type="ARBA" id="ARBA00022692"/>
    </source>
</evidence>
<organism evidence="9 10">
    <name type="scientific">Rhodopirellula sallentina SM41</name>
    <dbReference type="NCBI Taxonomy" id="1263870"/>
    <lineage>
        <taxon>Bacteria</taxon>
        <taxon>Pseudomonadati</taxon>
        <taxon>Planctomycetota</taxon>
        <taxon>Planctomycetia</taxon>
        <taxon>Pirellulales</taxon>
        <taxon>Pirellulaceae</taxon>
        <taxon>Rhodopirellula</taxon>
    </lineage>
</organism>
<comment type="caution">
    <text evidence="9">The sequence shown here is derived from an EMBL/GenBank/DDBJ whole genome shotgun (WGS) entry which is preliminary data.</text>
</comment>
<keyword evidence="4 7" id="KW-0812">Transmembrane</keyword>
<keyword evidence="7" id="KW-0813">Transport</keyword>
<dbReference type="AlphaFoldDB" id="M5U0U8"/>
<accession>M5U0U8</accession>
<sequence>MVAEQSSNQPNVIAATCTGSVPQCSTRGTGAEANRTQTRKSVLGRAGDLDMTPMVDVTFLLLIFFMVTASFSMQKSIAFPRQESNNASTRPIENVPPEMQTIEVQIDRHGGFLVLSTDWQREALGKQNLLATLKEAAQPDPQSIQLVANVHESAKLQYLVDCLDAASIAEIGETKVVLDESAQ</sequence>
<dbReference type="EMBL" id="ANOH01000254">
    <property type="protein sequence ID" value="EMI54889.1"/>
    <property type="molecule type" value="Genomic_DNA"/>
</dbReference>
<dbReference type="Proteomes" id="UP000011885">
    <property type="component" value="Unassembled WGS sequence"/>
</dbReference>
<dbReference type="GO" id="GO:0005886">
    <property type="term" value="C:plasma membrane"/>
    <property type="evidence" value="ECO:0007669"/>
    <property type="project" value="UniProtKB-SubCell"/>
</dbReference>
<protein>
    <submittedName>
        <fullName evidence="9">Biopolymer transport protein ExbD/TolR</fullName>
    </submittedName>
</protein>
<feature type="transmembrane region" description="Helical" evidence="8">
    <location>
        <begin position="51"/>
        <end position="71"/>
    </location>
</feature>
<keyword evidence="5 8" id="KW-1133">Transmembrane helix</keyword>
<name>M5U0U8_9BACT</name>
<evidence type="ECO:0000256" key="5">
    <source>
        <dbReference type="ARBA" id="ARBA00022989"/>
    </source>
</evidence>
<evidence type="ECO:0000256" key="3">
    <source>
        <dbReference type="ARBA" id="ARBA00022475"/>
    </source>
</evidence>
<evidence type="ECO:0000313" key="9">
    <source>
        <dbReference type="EMBL" id="EMI54889.1"/>
    </source>
</evidence>
<keyword evidence="7" id="KW-0653">Protein transport</keyword>
<dbReference type="Pfam" id="PF02472">
    <property type="entry name" value="ExbD"/>
    <property type="match status" value="1"/>
</dbReference>
<dbReference type="PATRIC" id="fig|1263870.3.peg.3893"/>
<dbReference type="OrthoDB" id="292474at2"/>
<evidence type="ECO:0000256" key="1">
    <source>
        <dbReference type="ARBA" id="ARBA00004162"/>
    </source>
</evidence>
<dbReference type="GO" id="GO:0015031">
    <property type="term" value="P:protein transport"/>
    <property type="evidence" value="ECO:0007669"/>
    <property type="project" value="UniProtKB-KW"/>
</dbReference>
<comment type="subcellular location">
    <subcellularLocation>
        <location evidence="1">Cell membrane</location>
        <topology evidence="1">Single-pass membrane protein</topology>
    </subcellularLocation>
    <subcellularLocation>
        <location evidence="7">Cell membrane</location>
        <topology evidence="7">Single-pass type II membrane protein</topology>
    </subcellularLocation>
</comment>
<evidence type="ECO:0000256" key="8">
    <source>
        <dbReference type="SAM" id="Phobius"/>
    </source>
</evidence>
<dbReference type="GO" id="GO:0022857">
    <property type="term" value="F:transmembrane transporter activity"/>
    <property type="evidence" value="ECO:0007669"/>
    <property type="project" value="InterPro"/>
</dbReference>
<keyword evidence="10" id="KW-1185">Reference proteome</keyword>
<keyword evidence="3" id="KW-1003">Cell membrane</keyword>
<proteinExistence type="inferred from homology"/>
<dbReference type="PANTHER" id="PTHR30558:SF3">
    <property type="entry name" value="BIOPOLYMER TRANSPORT PROTEIN EXBD-RELATED"/>
    <property type="match status" value="1"/>
</dbReference>
<keyword evidence="6 8" id="KW-0472">Membrane</keyword>
<dbReference type="InterPro" id="IPR003400">
    <property type="entry name" value="ExbD"/>
</dbReference>
<dbReference type="PANTHER" id="PTHR30558">
    <property type="entry name" value="EXBD MEMBRANE COMPONENT OF PMF-DRIVEN MACROMOLECULE IMPORT SYSTEM"/>
    <property type="match status" value="1"/>
</dbReference>
<evidence type="ECO:0000256" key="7">
    <source>
        <dbReference type="RuleBase" id="RU003879"/>
    </source>
</evidence>
<gene>
    <name evidence="9" type="ORF">RSSM_03669</name>
</gene>
<reference evidence="9 10" key="1">
    <citation type="journal article" date="2013" name="Mar. Genomics">
        <title>Expression of sulfatases in Rhodopirellula baltica and the diversity of sulfatases in the genus Rhodopirellula.</title>
        <authorList>
            <person name="Wegner C.E."/>
            <person name="Richter-Heitmann T."/>
            <person name="Klindworth A."/>
            <person name="Klockow C."/>
            <person name="Richter M."/>
            <person name="Achstetter T."/>
            <person name="Glockner F.O."/>
            <person name="Harder J."/>
        </authorList>
    </citation>
    <scope>NUCLEOTIDE SEQUENCE [LARGE SCALE GENOMIC DNA]</scope>
    <source>
        <strain evidence="9 10">SM41</strain>
    </source>
</reference>
<evidence type="ECO:0000313" key="10">
    <source>
        <dbReference type="Proteomes" id="UP000011885"/>
    </source>
</evidence>
<evidence type="ECO:0000256" key="2">
    <source>
        <dbReference type="ARBA" id="ARBA00005811"/>
    </source>
</evidence>
<comment type="similarity">
    <text evidence="2 7">Belongs to the ExbD/TolR family.</text>
</comment>